<dbReference type="Proteomes" id="UP000264880">
    <property type="component" value="Chromosome"/>
</dbReference>
<feature type="domain" description="Putative zinc-finger" evidence="2">
    <location>
        <begin position="11"/>
        <end position="39"/>
    </location>
</feature>
<reference evidence="3 4" key="1">
    <citation type="submission" date="2017-02" db="EMBL/GenBank/DDBJ databases">
        <title>Complete genome sequence of Brachyspira hampsonii genomovar I strain NSH-16 (ATCC BAA-2463).</title>
        <authorList>
            <person name="Mirajkar N.S."/>
            <person name="Gebhart C.J."/>
        </authorList>
    </citation>
    <scope>NUCLEOTIDE SEQUENCE [LARGE SCALE GENOMIC DNA]</scope>
    <source>
        <strain evidence="3 4">NSH-16</strain>
    </source>
</reference>
<gene>
    <name evidence="3" type="ORF">BHAMNSH16_09385</name>
</gene>
<feature type="transmembrane region" description="Helical" evidence="1">
    <location>
        <begin position="73"/>
        <end position="94"/>
    </location>
</feature>
<accession>A0AAC9TVX8</accession>
<dbReference type="InterPro" id="IPR041916">
    <property type="entry name" value="Anti_sigma_zinc_sf"/>
</dbReference>
<sequence length="171" mass="19259">MKNNHEYYEMLISRYKDNDLDANEIFEMEKHLASCKSCQKFKDELNSMSSILLGKSNIKINKKPVSIFNKKRVIASISSIAAALLIFGAVSTIYNNNNITSNSNDSAKLIASDLNNNSTITTSTDDYNTEEDYAPLSSYFTYSDINTENDSLDDNNAEISIMSAYIYYMGK</sequence>
<dbReference type="AlphaFoldDB" id="A0AAC9TVX8"/>
<proteinExistence type="predicted"/>
<organism evidence="3 4">
    <name type="scientific">Brachyspira hampsonii</name>
    <dbReference type="NCBI Taxonomy" id="1287055"/>
    <lineage>
        <taxon>Bacteria</taxon>
        <taxon>Pseudomonadati</taxon>
        <taxon>Spirochaetota</taxon>
        <taxon>Spirochaetia</taxon>
        <taxon>Brachyspirales</taxon>
        <taxon>Brachyspiraceae</taxon>
        <taxon>Brachyspira</taxon>
    </lineage>
</organism>
<dbReference type="RefSeq" id="WP_008727807.1">
    <property type="nucleotide sequence ID" value="NZ_CP019914.1"/>
</dbReference>
<name>A0AAC9TVX8_9SPIR</name>
<protein>
    <recommendedName>
        <fullName evidence="2">Putative zinc-finger domain-containing protein</fullName>
    </recommendedName>
</protein>
<evidence type="ECO:0000313" key="3">
    <source>
        <dbReference type="EMBL" id="ASJ21842.1"/>
    </source>
</evidence>
<dbReference type="KEGG" id="bhp:BHAMNSH16_09385"/>
<dbReference type="InterPro" id="IPR027383">
    <property type="entry name" value="Znf_put"/>
</dbReference>
<dbReference type="Pfam" id="PF13490">
    <property type="entry name" value="zf-HC2"/>
    <property type="match status" value="1"/>
</dbReference>
<evidence type="ECO:0000313" key="4">
    <source>
        <dbReference type="Proteomes" id="UP000264880"/>
    </source>
</evidence>
<dbReference type="EMBL" id="CP019914">
    <property type="protein sequence ID" value="ASJ21842.1"/>
    <property type="molecule type" value="Genomic_DNA"/>
</dbReference>
<keyword evidence="1" id="KW-1133">Transmembrane helix</keyword>
<evidence type="ECO:0000256" key="1">
    <source>
        <dbReference type="SAM" id="Phobius"/>
    </source>
</evidence>
<keyword evidence="1" id="KW-0812">Transmembrane</keyword>
<keyword evidence="4" id="KW-1185">Reference proteome</keyword>
<keyword evidence="1" id="KW-0472">Membrane</keyword>
<evidence type="ECO:0000259" key="2">
    <source>
        <dbReference type="Pfam" id="PF13490"/>
    </source>
</evidence>
<dbReference type="Gene3D" id="1.10.10.1320">
    <property type="entry name" value="Anti-sigma factor, zinc-finger domain"/>
    <property type="match status" value="1"/>
</dbReference>